<accession>A0ABS8RRA9</accession>
<proteinExistence type="predicted"/>
<organism evidence="1 2">
    <name type="scientific">Datura stramonium</name>
    <name type="common">Jimsonweed</name>
    <name type="synonym">Common thornapple</name>
    <dbReference type="NCBI Taxonomy" id="4076"/>
    <lineage>
        <taxon>Eukaryota</taxon>
        <taxon>Viridiplantae</taxon>
        <taxon>Streptophyta</taxon>
        <taxon>Embryophyta</taxon>
        <taxon>Tracheophyta</taxon>
        <taxon>Spermatophyta</taxon>
        <taxon>Magnoliopsida</taxon>
        <taxon>eudicotyledons</taxon>
        <taxon>Gunneridae</taxon>
        <taxon>Pentapetalae</taxon>
        <taxon>asterids</taxon>
        <taxon>lamiids</taxon>
        <taxon>Solanales</taxon>
        <taxon>Solanaceae</taxon>
        <taxon>Solanoideae</taxon>
        <taxon>Datureae</taxon>
        <taxon>Datura</taxon>
    </lineage>
</organism>
<sequence>MASKFYDCIWRFRNDTFSLKKMKLLKIIPKALFELGGWQLAWTSHEDEEHHPGSKVEVVKWTSHEDEEHHPGKEPGRWGCNILCDCMIADLGALLHSAGATHVLLVILFPLFVHLGDG</sequence>
<name>A0ABS8RRA9_DATST</name>
<dbReference type="Proteomes" id="UP000823775">
    <property type="component" value="Unassembled WGS sequence"/>
</dbReference>
<evidence type="ECO:0000313" key="1">
    <source>
        <dbReference type="EMBL" id="MCD7449198.1"/>
    </source>
</evidence>
<dbReference type="EMBL" id="JACEIK010000088">
    <property type="protein sequence ID" value="MCD7449198.1"/>
    <property type="molecule type" value="Genomic_DNA"/>
</dbReference>
<protein>
    <submittedName>
        <fullName evidence="1">Uncharacterized protein</fullName>
    </submittedName>
</protein>
<reference evidence="1 2" key="1">
    <citation type="journal article" date="2021" name="BMC Genomics">
        <title>Datura genome reveals duplications of psychoactive alkaloid biosynthetic genes and high mutation rate following tissue culture.</title>
        <authorList>
            <person name="Rajewski A."/>
            <person name="Carter-House D."/>
            <person name="Stajich J."/>
            <person name="Litt A."/>
        </authorList>
    </citation>
    <scope>NUCLEOTIDE SEQUENCE [LARGE SCALE GENOMIC DNA]</scope>
    <source>
        <strain evidence="1">AR-01</strain>
    </source>
</reference>
<comment type="caution">
    <text evidence="1">The sequence shown here is derived from an EMBL/GenBank/DDBJ whole genome shotgun (WGS) entry which is preliminary data.</text>
</comment>
<keyword evidence="2" id="KW-1185">Reference proteome</keyword>
<evidence type="ECO:0000313" key="2">
    <source>
        <dbReference type="Proteomes" id="UP000823775"/>
    </source>
</evidence>
<gene>
    <name evidence="1" type="ORF">HAX54_050411</name>
</gene>